<accession>A0A0M9VSY1</accession>
<feature type="region of interest" description="Disordered" evidence="1">
    <location>
        <begin position="136"/>
        <end position="159"/>
    </location>
</feature>
<dbReference type="STRING" id="150374.A0A0M9VSY1"/>
<dbReference type="EMBL" id="LGSR01000022">
    <property type="protein sequence ID" value="KOS18183.1"/>
    <property type="molecule type" value="Genomic_DNA"/>
</dbReference>
<evidence type="ECO:0000313" key="3">
    <source>
        <dbReference type="Proteomes" id="UP000053831"/>
    </source>
</evidence>
<feature type="compositionally biased region" description="Polar residues" evidence="1">
    <location>
        <begin position="198"/>
        <end position="209"/>
    </location>
</feature>
<keyword evidence="3" id="KW-1185">Reference proteome</keyword>
<reference evidence="2 3" key="1">
    <citation type="submission" date="2015-07" db="EMBL/GenBank/DDBJ databases">
        <title>The genome of the fungus Escovopsis weberi, a specialized disease agent of ant agriculture.</title>
        <authorList>
            <person name="de Man T.J."/>
            <person name="Stajich J.E."/>
            <person name="Kubicek C.P."/>
            <person name="Chenthamara K."/>
            <person name="Atanasova L."/>
            <person name="Druzhinina I.S."/>
            <person name="Birnbaum S."/>
            <person name="Barribeau S.M."/>
            <person name="Teiling C."/>
            <person name="Suen G."/>
            <person name="Currie C."/>
            <person name="Gerardo N.M."/>
        </authorList>
    </citation>
    <scope>NUCLEOTIDE SEQUENCE [LARGE SCALE GENOMIC DNA]</scope>
</reference>
<dbReference type="OrthoDB" id="4366798at2759"/>
<proteinExistence type="predicted"/>
<dbReference type="AlphaFoldDB" id="A0A0M9VSY1"/>
<feature type="region of interest" description="Disordered" evidence="1">
    <location>
        <begin position="239"/>
        <end position="283"/>
    </location>
</feature>
<evidence type="ECO:0000256" key="1">
    <source>
        <dbReference type="SAM" id="MobiDB-lite"/>
    </source>
</evidence>
<gene>
    <name evidence="2" type="ORF">ESCO_002427</name>
</gene>
<dbReference type="Proteomes" id="UP000053831">
    <property type="component" value="Unassembled WGS sequence"/>
</dbReference>
<feature type="region of interest" description="Disordered" evidence="1">
    <location>
        <begin position="187"/>
        <end position="209"/>
    </location>
</feature>
<feature type="compositionally biased region" description="Polar residues" evidence="1">
    <location>
        <begin position="136"/>
        <end position="155"/>
    </location>
</feature>
<protein>
    <submittedName>
        <fullName evidence="2">Uncharacterized protein</fullName>
    </submittedName>
</protein>
<feature type="region of interest" description="Disordered" evidence="1">
    <location>
        <begin position="296"/>
        <end position="325"/>
    </location>
</feature>
<feature type="compositionally biased region" description="Basic and acidic residues" evidence="1">
    <location>
        <begin position="315"/>
        <end position="325"/>
    </location>
</feature>
<sequence length="325" mass="36362">MDDPAWVWPAWKFGMKRDDLFTTLHDQYNTFSFALQDPEAFHHDVYEVCHLADSPEAFHRLLADRQRQRITEIQESFESLAVEIVANPKLMASDQWQYALQLFRTKSFDSLVRYFASYLPEEYLDRHVAASCIPSSRSSYSETDSISTKASSTDGGSPPFLDDFFPNGSIINEEPCSIDTNDELPVSYASEYGRPGPSDSSESAPMVLSTSESSRHMPCCDCDCNSDADVGVEAGRFGPSYARRPRMEDDEETCQSDDSEMMTSSVCDSTETSSSCGSADSDNLDSVKSLLLRVVDDDEEEVYPTEDQVVGSVSKEAKGKWEQEQ</sequence>
<organism evidence="2 3">
    <name type="scientific">Escovopsis weberi</name>
    <dbReference type="NCBI Taxonomy" id="150374"/>
    <lineage>
        <taxon>Eukaryota</taxon>
        <taxon>Fungi</taxon>
        <taxon>Dikarya</taxon>
        <taxon>Ascomycota</taxon>
        <taxon>Pezizomycotina</taxon>
        <taxon>Sordariomycetes</taxon>
        <taxon>Hypocreomycetidae</taxon>
        <taxon>Hypocreales</taxon>
        <taxon>Hypocreaceae</taxon>
        <taxon>Escovopsis</taxon>
    </lineage>
</organism>
<evidence type="ECO:0000313" key="2">
    <source>
        <dbReference type="EMBL" id="KOS18183.1"/>
    </source>
</evidence>
<feature type="compositionally biased region" description="Low complexity" evidence="1">
    <location>
        <begin position="263"/>
        <end position="275"/>
    </location>
</feature>
<comment type="caution">
    <text evidence="2">The sequence shown here is derived from an EMBL/GenBank/DDBJ whole genome shotgun (WGS) entry which is preliminary data.</text>
</comment>
<feature type="compositionally biased region" description="Acidic residues" evidence="1">
    <location>
        <begin position="248"/>
        <end position="260"/>
    </location>
</feature>
<name>A0A0M9VSY1_ESCWE</name>